<evidence type="ECO:0000256" key="1">
    <source>
        <dbReference type="SAM" id="MobiDB-lite"/>
    </source>
</evidence>
<feature type="compositionally biased region" description="Polar residues" evidence="1">
    <location>
        <begin position="385"/>
        <end position="396"/>
    </location>
</feature>
<organism evidence="3 4">
    <name type="scientific">Decorospora gaudefroyi</name>
    <dbReference type="NCBI Taxonomy" id="184978"/>
    <lineage>
        <taxon>Eukaryota</taxon>
        <taxon>Fungi</taxon>
        <taxon>Dikarya</taxon>
        <taxon>Ascomycota</taxon>
        <taxon>Pezizomycotina</taxon>
        <taxon>Dothideomycetes</taxon>
        <taxon>Pleosporomycetidae</taxon>
        <taxon>Pleosporales</taxon>
        <taxon>Pleosporineae</taxon>
        <taxon>Pleosporaceae</taxon>
        <taxon>Decorospora</taxon>
    </lineage>
</organism>
<feature type="compositionally biased region" description="Basic residues" evidence="1">
    <location>
        <begin position="251"/>
        <end position="260"/>
    </location>
</feature>
<accession>A0A6A5KQ10</accession>
<name>A0A6A5KQ10_9PLEO</name>
<feature type="compositionally biased region" description="Polar residues" evidence="1">
    <location>
        <begin position="279"/>
        <end position="292"/>
    </location>
</feature>
<protein>
    <submittedName>
        <fullName evidence="3">Uncharacterized protein</fullName>
    </submittedName>
</protein>
<dbReference type="AlphaFoldDB" id="A0A6A5KQ10"/>
<feature type="compositionally biased region" description="Polar residues" evidence="1">
    <location>
        <begin position="420"/>
        <end position="434"/>
    </location>
</feature>
<feature type="compositionally biased region" description="Basic and acidic residues" evidence="1">
    <location>
        <begin position="346"/>
        <end position="360"/>
    </location>
</feature>
<keyword evidence="2" id="KW-0472">Membrane</keyword>
<evidence type="ECO:0000256" key="2">
    <source>
        <dbReference type="SAM" id="Phobius"/>
    </source>
</evidence>
<feature type="compositionally biased region" description="Low complexity" evidence="1">
    <location>
        <begin position="595"/>
        <end position="607"/>
    </location>
</feature>
<feature type="region of interest" description="Disordered" evidence="1">
    <location>
        <begin position="242"/>
        <end position="360"/>
    </location>
</feature>
<keyword evidence="2" id="KW-0812">Transmembrane</keyword>
<feature type="compositionally biased region" description="Polar residues" evidence="1">
    <location>
        <begin position="457"/>
        <end position="471"/>
    </location>
</feature>
<feature type="region of interest" description="Disordered" evidence="1">
    <location>
        <begin position="374"/>
        <end position="474"/>
    </location>
</feature>
<feature type="transmembrane region" description="Helical" evidence="2">
    <location>
        <begin position="119"/>
        <end position="140"/>
    </location>
</feature>
<evidence type="ECO:0000313" key="3">
    <source>
        <dbReference type="EMBL" id="KAF1836474.1"/>
    </source>
</evidence>
<feature type="compositionally biased region" description="Polar residues" evidence="1">
    <location>
        <begin position="316"/>
        <end position="328"/>
    </location>
</feature>
<dbReference type="Proteomes" id="UP000800040">
    <property type="component" value="Unassembled WGS sequence"/>
</dbReference>
<keyword evidence="4" id="KW-1185">Reference proteome</keyword>
<evidence type="ECO:0000313" key="4">
    <source>
        <dbReference type="Proteomes" id="UP000800040"/>
    </source>
</evidence>
<dbReference type="EMBL" id="ML975273">
    <property type="protein sequence ID" value="KAF1836474.1"/>
    <property type="molecule type" value="Genomic_DNA"/>
</dbReference>
<proteinExistence type="predicted"/>
<keyword evidence="2" id="KW-1133">Transmembrane helix</keyword>
<feature type="transmembrane region" description="Helical" evidence="2">
    <location>
        <begin position="152"/>
        <end position="176"/>
    </location>
</feature>
<gene>
    <name evidence="3" type="ORF">BDW02DRAFT_493635</name>
</gene>
<feature type="compositionally biased region" description="Low complexity" evidence="1">
    <location>
        <begin position="531"/>
        <end position="541"/>
    </location>
</feature>
<feature type="transmembrane region" description="Helical" evidence="2">
    <location>
        <begin position="90"/>
        <end position="113"/>
    </location>
</feature>
<sequence length="693" mass="77232">MAGRWQPYVYAPQRDSMMDTDPTQPHFNPKAVTMASRLPPPPPKKKQDGPLINFNKHPDSYLILPYGNTNAKPMNKKTKTFINIARWTQFTLRIGTLFGAVGVLLCGIFIRGAQDTEGYIMRIPPGVDLVVCLYAIYHLIRNPKTRPAGSSASYHFFALVSDAGFIPFYVFTVLLARRNSDMEAGTEGRWRTMFPTDEDTNKVLMTTWLTAITTAGFHLISACLDMYLAIVFRKISKLPPDMNPLEDNLTSRRKSKHQHKNSSISAITPLTADQEKRFSAQSTVAGDRNSQAGPYMDIPSPTKNQVAFMHTRTDSESTYSPHTPASARQSRERFSMYSQPPSARQSRKELNHRDDLLRDNDDNMTLAQRKSMLSEQANIKRHSRAGSSVTNSSKNDFYTPPATARPTTARSEKQEATGDLSLQRNSRETLQNDNWFVHPNEEDEQEEQYPAPAPKQSMFSSNANKGYNTLSPYDDVSDLEDEVEAQPMMPQPLRMNPLSQNPPTPPPPTHTFKDGKKNTPPPPPPSASLQRTLTTTSISTDRTFDRSHSRSGTPKSRYYGNLQARSPACSPTKNSSFKKLPNHLPSATKQYATNSQPSSQPQAQASPFSLHKKGYTSIKRTGEANYTPRHAVSPRVISRSGVDYVNPYEFEAAAAADDDKWAPGRGRDVSGKVVEEGRGGGWGLVQRKVSGVV</sequence>
<reference evidence="3" key="1">
    <citation type="submission" date="2020-01" db="EMBL/GenBank/DDBJ databases">
        <authorList>
            <consortium name="DOE Joint Genome Institute"/>
            <person name="Haridas S."/>
            <person name="Albert R."/>
            <person name="Binder M."/>
            <person name="Bloem J."/>
            <person name="Labutti K."/>
            <person name="Salamov A."/>
            <person name="Andreopoulos B."/>
            <person name="Baker S.E."/>
            <person name="Barry K."/>
            <person name="Bills G."/>
            <person name="Bluhm B.H."/>
            <person name="Cannon C."/>
            <person name="Castanera R."/>
            <person name="Culley D.E."/>
            <person name="Daum C."/>
            <person name="Ezra D."/>
            <person name="Gonzalez J.B."/>
            <person name="Henrissat B."/>
            <person name="Kuo A."/>
            <person name="Liang C."/>
            <person name="Lipzen A."/>
            <person name="Lutzoni F."/>
            <person name="Magnuson J."/>
            <person name="Mondo S."/>
            <person name="Nolan M."/>
            <person name="Ohm R."/>
            <person name="Pangilinan J."/>
            <person name="Park H.-J."/>
            <person name="Ramirez L."/>
            <person name="Alfaro M."/>
            <person name="Sun H."/>
            <person name="Tritt A."/>
            <person name="Yoshinaga Y."/>
            <person name="Zwiers L.-H."/>
            <person name="Turgeon B.G."/>
            <person name="Goodwin S.B."/>
            <person name="Spatafora J.W."/>
            <person name="Crous P.W."/>
            <person name="Grigoriev I.V."/>
        </authorList>
    </citation>
    <scope>NUCLEOTIDE SEQUENCE</scope>
    <source>
        <strain evidence="3">P77</strain>
    </source>
</reference>
<feature type="compositionally biased region" description="Pro residues" evidence="1">
    <location>
        <begin position="500"/>
        <end position="509"/>
    </location>
</feature>
<feature type="compositionally biased region" description="Polar residues" evidence="1">
    <location>
        <begin position="585"/>
        <end position="594"/>
    </location>
</feature>
<feature type="region of interest" description="Disordered" evidence="1">
    <location>
        <begin position="491"/>
        <end position="609"/>
    </location>
</feature>
<feature type="compositionally biased region" description="Low complexity" evidence="1">
    <location>
        <begin position="399"/>
        <end position="409"/>
    </location>
</feature>
<dbReference type="OrthoDB" id="5404940at2759"/>